<sequence length="393" mass="42772">MEGRRLGQGLWQSPLKELPGCGFFPRQHYASVALNSGDQVYVLGGGAGDSRGRYLNDVWRVRLEGAGWQWREVSPHQEGRRDMDGRLLLSKWSGRGRFGCCAAAKGGALKALYVTGGQGSTCFEDFWASTDGESWYCMCQKVPWGGRLDPGLCVVPTEYQQLVLLGGIVPGVGLRVERDLWLSEDAGATWHLLQTPDWEPRSCPVLFFCPPSHGKRWLLVLGGARLSETSAGDRAHAIGPKFLDDAWAVHLDFFTRQGTWQDLGEVKEEPSDRGFDCHSAAFDPSACESSAGSARGAVVLLREGVFYSAAPSALPAWRKLTLMEGTTPAPSGMARPLLAAGPLAPCPRLFVFTASGGFASGAKELMTQRQVLQLLGLQLERAWALPLPLWRGP</sequence>
<evidence type="ECO:0000313" key="1">
    <source>
        <dbReference type="EMBL" id="CAJ1398386.1"/>
    </source>
</evidence>
<dbReference type="SUPFAM" id="SSF117281">
    <property type="entry name" value="Kelch motif"/>
    <property type="match status" value="1"/>
</dbReference>
<dbReference type="AlphaFoldDB" id="A0AA36J4K6"/>
<comment type="caution">
    <text evidence="1">The sequence shown here is derived from an EMBL/GenBank/DDBJ whole genome shotgun (WGS) entry which is preliminary data.</text>
</comment>
<protein>
    <submittedName>
        <fullName evidence="1">Uncharacterized protein</fullName>
    </submittedName>
</protein>
<dbReference type="InterPro" id="IPR015915">
    <property type="entry name" value="Kelch-typ_b-propeller"/>
</dbReference>
<reference evidence="1" key="1">
    <citation type="submission" date="2023-08" db="EMBL/GenBank/DDBJ databases">
        <authorList>
            <person name="Chen Y."/>
            <person name="Shah S."/>
            <person name="Dougan E. K."/>
            <person name="Thang M."/>
            <person name="Chan C."/>
        </authorList>
    </citation>
    <scope>NUCLEOTIDE SEQUENCE</scope>
</reference>
<keyword evidence="2" id="KW-1185">Reference proteome</keyword>
<dbReference type="Gene3D" id="2.120.10.80">
    <property type="entry name" value="Kelch-type beta propeller"/>
    <property type="match status" value="1"/>
</dbReference>
<accession>A0AA36J4K6</accession>
<dbReference type="Proteomes" id="UP001178507">
    <property type="component" value="Unassembled WGS sequence"/>
</dbReference>
<gene>
    <name evidence="1" type="ORF">EVOR1521_LOCUS22194</name>
</gene>
<organism evidence="1 2">
    <name type="scientific">Effrenium voratum</name>
    <dbReference type="NCBI Taxonomy" id="2562239"/>
    <lineage>
        <taxon>Eukaryota</taxon>
        <taxon>Sar</taxon>
        <taxon>Alveolata</taxon>
        <taxon>Dinophyceae</taxon>
        <taxon>Suessiales</taxon>
        <taxon>Symbiodiniaceae</taxon>
        <taxon>Effrenium</taxon>
    </lineage>
</organism>
<evidence type="ECO:0000313" key="2">
    <source>
        <dbReference type="Proteomes" id="UP001178507"/>
    </source>
</evidence>
<proteinExistence type="predicted"/>
<dbReference type="EMBL" id="CAUJNA010003298">
    <property type="protein sequence ID" value="CAJ1398386.1"/>
    <property type="molecule type" value="Genomic_DNA"/>
</dbReference>
<name>A0AA36J4K6_9DINO</name>